<feature type="transmembrane region" description="Helical" evidence="1">
    <location>
        <begin position="53"/>
        <end position="72"/>
    </location>
</feature>
<evidence type="ECO:0000256" key="1">
    <source>
        <dbReference type="SAM" id="Phobius"/>
    </source>
</evidence>
<organism evidence="2 3">
    <name type="scientific">Terrimonas ginsenosidimutans</name>
    <dbReference type="NCBI Taxonomy" id="2908004"/>
    <lineage>
        <taxon>Bacteria</taxon>
        <taxon>Pseudomonadati</taxon>
        <taxon>Bacteroidota</taxon>
        <taxon>Chitinophagia</taxon>
        <taxon>Chitinophagales</taxon>
        <taxon>Chitinophagaceae</taxon>
        <taxon>Terrimonas</taxon>
    </lineage>
</organism>
<keyword evidence="3" id="KW-1185">Reference proteome</keyword>
<comment type="caution">
    <text evidence="2">The sequence shown here is derived from an EMBL/GenBank/DDBJ whole genome shotgun (WGS) entry which is preliminary data.</text>
</comment>
<name>A0ABS9KXG6_9BACT</name>
<proteinExistence type="predicted"/>
<dbReference type="EMBL" id="JAKLTR010000016">
    <property type="protein sequence ID" value="MCG2616978.1"/>
    <property type="molecule type" value="Genomic_DNA"/>
</dbReference>
<evidence type="ECO:0000313" key="2">
    <source>
        <dbReference type="EMBL" id="MCG2616978.1"/>
    </source>
</evidence>
<feature type="transmembrane region" description="Helical" evidence="1">
    <location>
        <begin position="12"/>
        <end position="33"/>
    </location>
</feature>
<reference evidence="2" key="1">
    <citation type="submission" date="2022-01" db="EMBL/GenBank/DDBJ databases">
        <authorList>
            <person name="Jo J.-H."/>
            <person name="Im W.-T."/>
        </authorList>
    </citation>
    <scope>NUCLEOTIDE SEQUENCE</scope>
    <source>
        <strain evidence="2">NA20</strain>
    </source>
</reference>
<dbReference type="RefSeq" id="WP_237875515.1">
    <property type="nucleotide sequence ID" value="NZ_JAKLTR010000016.1"/>
</dbReference>
<protein>
    <submittedName>
        <fullName evidence="2">Uncharacterized protein</fullName>
    </submittedName>
</protein>
<gene>
    <name evidence="2" type="ORF">LZZ85_21960</name>
</gene>
<accession>A0ABS9KXG6</accession>
<keyword evidence="1" id="KW-0812">Transmembrane</keyword>
<keyword evidence="1" id="KW-1133">Transmembrane helix</keyword>
<evidence type="ECO:0000313" key="3">
    <source>
        <dbReference type="Proteomes" id="UP001165367"/>
    </source>
</evidence>
<keyword evidence="1" id="KW-0472">Membrane</keyword>
<dbReference type="Proteomes" id="UP001165367">
    <property type="component" value="Unassembled WGS sequence"/>
</dbReference>
<sequence length="334" mass="39348">MSPNWQSAKKRMLEFMLPILLGLATSLLLLFYIFKLGFSTFFISHADGFKEMFGIALAILSSGIFLAVLKWFQFMGFFKEEMHKIVKSSQFNEQLQDSFNNVLYSDEFLQNRSDIEDIWKRVTRCYFKSEFPHEVSDKINEKLSNIFFHNNNISHFFRTCIMTINVSLDEHGFLSIEEITESKMIRNNTDPFQYDFCYYVKRLSETDQKSFIEIYHFSVDGKTMDLASITKNETTVNRIQEKLDVKLEGKKEYNLVIKSRLTYNIDLDNIYTHYNQRAVEYMRVEINYSANLSTYFLPIGNEKFTGEAVGQKLIKVYNDLLLPEKGFNLIFIKN</sequence>